<reference evidence="5" key="1">
    <citation type="submission" date="2020-08" db="EMBL/GenBank/DDBJ databases">
        <title>Genome public.</title>
        <authorList>
            <person name="Liu C."/>
            <person name="Sun Q."/>
        </authorList>
    </citation>
    <scope>NUCLEOTIDE SEQUENCE</scope>
    <source>
        <strain evidence="5">BX15</strain>
    </source>
</reference>
<evidence type="ECO:0000313" key="5">
    <source>
        <dbReference type="EMBL" id="MBC5769834.1"/>
    </source>
</evidence>
<dbReference type="PROSITE" id="PS50949">
    <property type="entry name" value="HTH_GNTR"/>
    <property type="match status" value="1"/>
</dbReference>
<dbReference type="RefSeq" id="WP_187014186.1">
    <property type="nucleotide sequence ID" value="NZ_JACOQI010000004.1"/>
</dbReference>
<evidence type="ECO:0000256" key="1">
    <source>
        <dbReference type="ARBA" id="ARBA00023015"/>
    </source>
</evidence>
<dbReference type="EMBL" id="JACOQI010000004">
    <property type="protein sequence ID" value="MBC5769834.1"/>
    <property type="molecule type" value="Genomic_DNA"/>
</dbReference>
<dbReference type="GO" id="GO:0003677">
    <property type="term" value="F:DNA binding"/>
    <property type="evidence" value="ECO:0007669"/>
    <property type="project" value="UniProtKB-KW"/>
</dbReference>
<dbReference type="GO" id="GO:0003700">
    <property type="term" value="F:DNA-binding transcription factor activity"/>
    <property type="evidence" value="ECO:0007669"/>
    <property type="project" value="InterPro"/>
</dbReference>
<dbReference type="Proteomes" id="UP000620327">
    <property type="component" value="Unassembled WGS sequence"/>
</dbReference>
<keyword evidence="3" id="KW-0804">Transcription</keyword>
<keyword evidence="6" id="KW-1185">Reference proteome</keyword>
<dbReference type="SMART" id="SM00345">
    <property type="entry name" value="HTH_GNTR"/>
    <property type="match status" value="1"/>
</dbReference>
<evidence type="ECO:0000313" key="6">
    <source>
        <dbReference type="Proteomes" id="UP000620327"/>
    </source>
</evidence>
<keyword evidence="2" id="KW-0238">DNA-binding</keyword>
<evidence type="ECO:0000259" key="4">
    <source>
        <dbReference type="PROSITE" id="PS50949"/>
    </source>
</evidence>
<protein>
    <submittedName>
        <fullName evidence="5">GntR family transcriptional regulator</fullName>
    </submittedName>
</protein>
<evidence type="ECO:0000256" key="3">
    <source>
        <dbReference type="ARBA" id="ARBA00023163"/>
    </source>
</evidence>
<comment type="caution">
    <text evidence="5">The sequence shown here is derived from an EMBL/GenBank/DDBJ whole genome shotgun (WGS) entry which is preliminary data.</text>
</comment>
<dbReference type="AlphaFoldDB" id="A0A923S6M2"/>
<sequence>MELIIRNNSGQPIYDQISGQIKAQILSGALSPGDALPSIRGLAKDLKISVITTKRAYDELEAQGLINTVAGKGCFVAEPDLALFREQSLHLLEDHLAAAAELARTCGLSEPELAELLRHKWEGSL</sequence>
<dbReference type="InterPro" id="IPR000524">
    <property type="entry name" value="Tscrpt_reg_HTH_GntR"/>
</dbReference>
<organism evidence="5 6">
    <name type="scientific">Dysosmobacter segnis</name>
    <dbReference type="NCBI Taxonomy" id="2763042"/>
    <lineage>
        <taxon>Bacteria</taxon>
        <taxon>Bacillati</taxon>
        <taxon>Bacillota</taxon>
        <taxon>Clostridia</taxon>
        <taxon>Eubacteriales</taxon>
        <taxon>Oscillospiraceae</taxon>
        <taxon>Dysosmobacter</taxon>
    </lineage>
</organism>
<dbReference type="CDD" id="cd07377">
    <property type="entry name" value="WHTH_GntR"/>
    <property type="match status" value="1"/>
</dbReference>
<keyword evidence="1" id="KW-0805">Transcription regulation</keyword>
<name>A0A923S6M2_9FIRM</name>
<accession>A0A923S6M2</accession>
<evidence type="ECO:0000256" key="2">
    <source>
        <dbReference type="ARBA" id="ARBA00023125"/>
    </source>
</evidence>
<dbReference type="Gene3D" id="1.10.10.10">
    <property type="entry name" value="Winged helix-like DNA-binding domain superfamily/Winged helix DNA-binding domain"/>
    <property type="match status" value="1"/>
</dbReference>
<feature type="domain" description="HTH gntR-type" evidence="4">
    <location>
        <begin position="11"/>
        <end position="79"/>
    </location>
</feature>
<dbReference type="PANTHER" id="PTHR38445:SF7">
    <property type="entry name" value="GNTR-FAMILY TRANSCRIPTIONAL REGULATOR"/>
    <property type="match status" value="1"/>
</dbReference>
<dbReference type="SUPFAM" id="SSF46785">
    <property type="entry name" value="Winged helix' DNA-binding domain"/>
    <property type="match status" value="1"/>
</dbReference>
<dbReference type="InterPro" id="IPR036390">
    <property type="entry name" value="WH_DNA-bd_sf"/>
</dbReference>
<dbReference type="InterPro" id="IPR036388">
    <property type="entry name" value="WH-like_DNA-bd_sf"/>
</dbReference>
<gene>
    <name evidence="5" type="ORF">H8Z83_05775</name>
</gene>
<dbReference type="PANTHER" id="PTHR38445">
    <property type="entry name" value="HTH-TYPE TRANSCRIPTIONAL REPRESSOR YTRA"/>
    <property type="match status" value="1"/>
</dbReference>
<proteinExistence type="predicted"/>
<dbReference type="Pfam" id="PF00392">
    <property type="entry name" value="GntR"/>
    <property type="match status" value="1"/>
</dbReference>